<gene>
    <name evidence="1" type="ORF">JOC83_001542</name>
</gene>
<keyword evidence="2" id="KW-1185">Reference proteome</keyword>
<dbReference type="EMBL" id="JAFBFC010000002">
    <property type="protein sequence ID" value="MBM7702708.1"/>
    <property type="molecule type" value="Genomic_DNA"/>
</dbReference>
<sequence length="80" mass="9298">MNMCPLCNGFNQVEYTCAKCGHKTEDMGRVMDYFDDYSAYMEIEQMKLIDGITTTASDHQCAHLFYCILCHHEEVMTIQE</sequence>
<dbReference type="RefSeq" id="WP_205185907.1">
    <property type="nucleotide sequence ID" value="NZ_JAFBFC010000002.1"/>
</dbReference>
<dbReference type="Proteomes" id="UP000809829">
    <property type="component" value="Unassembled WGS sequence"/>
</dbReference>
<organism evidence="1 2">
    <name type="scientific">Priestia iocasae</name>
    <dbReference type="NCBI Taxonomy" id="2291674"/>
    <lineage>
        <taxon>Bacteria</taxon>
        <taxon>Bacillati</taxon>
        <taxon>Bacillota</taxon>
        <taxon>Bacilli</taxon>
        <taxon>Bacillales</taxon>
        <taxon>Bacillaceae</taxon>
        <taxon>Priestia</taxon>
    </lineage>
</organism>
<name>A0ABS2QU37_9BACI</name>
<comment type="caution">
    <text evidence="1">The sequence shown here is derived from an EMBL/GenBank/DDBJ whole genome shotgun (WGS) entry which is preliminary data.</text>
</comment>
<reference evidence="1 2" key="1">
    <citation type="submission" date="2021-01" db="EMBL/GenBank/DDBJ databases">
        <title>Genomic Encyclopedia of Type Strains, Phase IV (KMG-IV): sequencing the most valuable type-strain genomes for metagenomic binning, comparative biology and taxonomic classification.</title>
        <authorList>
            <person name="Goeker M."/>
        </authorList>
    </citation>
    <scope>NUCLEOTIDE SEQUENCE [LARGE SCALE GENOMIC DNA]</scope>
    <source>
        <strain evidence="1 2">DSM 104297</strain>
    </source>
</reference>
<protein>
    <submittedName>
        <fullName evidence="1">Uncharacterized protein</fullName>
    </submittedName>
</protein>
<evidence type="ECO:0000313" key="2">
    <source>
        <dbReference type="Proteomes" id="UP000809829"/>
    </source>
</evidence>
<accession>A0ABS2QU37</accession>
<evidence type="ECO:0000313" key="1">
    <source>
        <dbReference type="EMBL" id="MBM7702708.1"/>
    </source>
</evidence>
<proteinExistence type="predicted"/>